<feature type="chain" id="PRO_5031004747" description="Ricin B lectin domain-containing protein" evidence="1">
    <location>
        <begin position="24"/>
        <end position="175"/>
    </location>
</feature>
<evidence type="ECO:0000256" key="1">
    <source>
        <dbReference type="SAM" id="SignalP"/>
    </source>
</evidence>
<comment type="caution">
    <text evidence="2">The sequence shown here is derived from an EMBL/GenBank/DDBJ whole genome shotgun (WGS) entry which is preliminary data.</text>
</comment>
<protein>
    <recommendedName>
        <fullName evidence="4">Ricin B lectin domain-containing protein</fullName>
    </recommendedName>
</protein>
<keyword evidence="1" id="KW-0732">Signal</keyword>
<keyword evidence="3" id="KW-1185">Reference proteome</keyword>
<dbReference type="Proteomes" id="UP000490980">
    <property type="component" value="Unassembled WGS sequence"/>
</dbReference>
<dbReference type="RefSeq" id="WP_166949967.1">
    <property type="nucleotide sequence ID" value="NZ_JAARLZ010000008.1"/>
</dbReference>
<reference evidence="2 3" key="1">
    <citation type="submission" date="2020-03" db="EMBL/GenBank/DDBJ databases">
        <authorList>
            <person name="Lai Q."/>
        </authorList>
    </citation>
    <scope>NUCLEOTIDE SEQUENCE [LARGE SCALE GENOMIC DNA]</scope>
    <source>
        <strain evidence="2 3">CCUG 25036</strain>
    </source>
</reference>
<sequence length="175" mass="18460">MPSLRTALICLATGIAASSVAIATDVPPAWEGALVFEQANGDFVALDNATDRPIHAIVQARGIAGALHWRDDGLRVLTWRGDIARVRMPPPGSAATVTNAWGHCLTVKAADDIRWSECRGGAAHQVWSMEEGSLVAPPPFRGFLAHGTPEDDTRLHIVRGDAPLTVVGSVLSAAD</sequence>
<gene>
    <name evidence="2" type="ORF">HBF25_15530</name>
</gene>
<dbReference type="EMBL" id="JAARLZ010000008">
    <property type="protein sequence ID" value="NII07795.1"/>
    <property type="molecule type" value="Genomic_DNA"/>
</dbReference>
<name>A0A7X5UC93_9GAMM</name>
<evidence type="ECO:0008006" key="4">
    <source>
        <dbReference type="Google" id="ProtNLM"/>
    </source>
</evidence>
<proteinExistence type="predicted"/>
<accession>A0A7X5UC93</accession>
<feature type="signal peptide" evidence="1">
    <location>
        <begin position="1"/>
        <end position="23"/>
    </location>
</feature>
<evidence type="ECO:0000313" key="2">
    <source>
        <dbReference type="EMBL" id="NII07795.1"/>
    </source>
</evidence>
<dbReference type="AlphaFoldDB" id="A0A7X5UC93"/>
<evidence type="ECO:0000313" key="3">
    <source>
        <dbReference type="Proteomes" id="UP000490980"/>
    </source>
</evidence>
<organism evidence="2 3">
    <name type="scientific">Luteibacter anthropi</name>
    <dbReference type="NCBI Taxonomy" id="564369"/>
    <lineage>
        <taxon>Bacteria</taxon>
        <taxon>Pseudomonadati</taxon>
        <taxon>Pseudomonadota</taxon>
        <taxon>Gammaproteobacteria</taxon>
        <taxon>Lysobacterales</taxon>
        <taxon>Rhodanobacteraceae</taxon>
        <taxon>Luteibacter</taxon>
    </lineage>
</organism>